<protein>
    <recommendedName>
        <fullName evidence="2">DUF4369 domain-containing protein</fullName>
    </recommendedName>
</protein>
<dbReference type="Proteomes" id="UP000238180">
    <property type="component" value="Unassembled WGS sequence"/>
</dbReference>
<accession>A0A2N9PDQ0</accession>
<keyword evidence="1" id="KW-0812">Transmembrane</keyword>
<dbReference type="Pfam" id="PF14289">
    <property type="entry name" value="DUF4369"/>
    <property type="match status" value="1"/>
</dbReference>
<reference evidence="3 4" key="1">
    <citation type="submission" date="2018-02" db="EMBL/GenBank/DDBJ databases">
        <authorList>
            <person name="Cohen D.B."/>
            <person name="Kent A.D."/>
        </authorList>
    </citation>
    <scope>NUCLEOTIDE SEQUENCE [LARGE SCALE GENOMIC DNA]</scope>
    <source>
        <strain evidence="3">CIP109753</strain>
    </source>
</reference>
<evidence type="ECO:0000256" key="1">
    <source>
        <dbReference type="SAM" id="Phobius"/>
    </source>
</evidence>
<sequence length="275" mass="31025">MTYITTKRLFLCFKSNKTIFIVLYIINKYIQMKKILGISLVTLSIACNGIIGNGFKFEGEINGLKDGTKVFLQKQDENTGMPISIDTAKIEKGQFVFKGEAKEPQVHMISVENQEGGFIFILEKGNITAKINKDSIPLAKVGGTYNNEELVKYNAQMMGISKRMMNFQKENMAKMQDAQKTNDSVTMKKLNTEFSKFQDEFISSGDKYINENPKSFISLLLIPTLFNTPNADVVKIKKSFDALENDLKETAAGKKIKKQLADFEKAMEGSKKKMK</sequence>
<evidence type="ECO:0000313" key="3">
    <source>
        <dbReference type="EMBL" id="SPE78496.1"/>
    </source>
</evidence>
<keyword evidence="1" id="KW-1133">Transmembrane helix</keyword>
<organism evidence="3 4">
    <name type="scientific">Flavobacterium columnare</name>
    <dbReference type="NCBI Taxonomy" id="996"/>
    <lineage>
        <taxon>Bacteria</taxon>
        <taxon>Pseudomonadati</taxon>
        <taxon>Bacteroidota</taxon>
        <taxon>Flavobacteriia</taxon>
        <taxon>Flavobacteriales</taxon>
        <taxon>Flavobacteriaceae</taxon>
        <taxon>Flavobacterium</taxon>
    </lineage>
</organism>
<name>A0A2N9PDQ0_9FLAO</name>
<evidence type="ECO:0000259" key="2">
    <source>
        <dbReference type="Pfam" id="PF14289"/>
    </source>
</evidence>
<feature type="domain" description="DUF4369" evidence="2">
    <location>
        <begin position="55"/>
        <end position="150"/>
    </location>
</feature>
<dbReference type="EMBL" id="OLKH01000144">
    <property type="protein sequence ID" value="SPE78496.1"/>
    <property type="molecule type" value="Genomic_DNA"/>
</dbReference>
<dbReference type="InterPro" id="IPR025380">
    <property type="entry name" value="DUF4369"/>
</dbReference>
<dbReference type="AlphaFoldDB" id="A0A2N9PDQ0"/>
<gene>
    <name evidence="3" type="ORF">FLACOL_02512</name>
</gene>
<evidence type="ECO:0000313" key="4">
    <source>
        <dbReference type="Proteomes" id="UP000238180"/>
    </source>
</evidence>
<keyword evidence="1" id="KW-0472">Membrane</keyword>
<feature type="transmembrane region" description="Helical" evidence="1">
    <location>
        <begin position="35"/>
        <end position="55"/>
    </location>
</feature>
<proteinExistence type="predicted"/>